<evidence type="ECO:0000256" key="1">
    <source>
        <dbReference type="SAM" id="MobiDB-lite"/>
    </source>
</evidence>
<feature type="non-terminal residue" evidence="2">
    <location>
        <position position="1"/>
    </location>
</feature>
<reference evidence="2" key="2">
    <citation type="submission" date="2014-07" db="EMBL/GenBank/DDBJ databases">
        <authorList>
            <person name="Hull J."/>
        </authorList>
    </citation>
    <scope>NUCLEOTIDE SEQUENCE</scope>
</reference>
<feature type="non-terminal residue" evidence="2">
    <location>
        <position position="115"/>
    </location>
</feature>
<organism evidence="2">
    <name type="scientific">Lygus hesperus</name>
    <name type="common">Western plant bug</name>
    <dbReference type="NCBI Taxonomy" id="30085"/>
    <lineage>
        <taxon>Eukaryota</taxon>
        <taxon>Metazoa</taxon>
        <taxon>Ecdysozoa</taxon>
        <taxon>Arthropoda</taxon>
        <taxon>Hexapoda</taxon>
        <taxon>Insecta</taxon>
        <taxon>Pterygota</taxon>
        <taxon>Neoptera</taxon>
        <taxon>Paraneoptera</taxon>
        <taxon>Hemiptera</taxon>
        <taxon>Heteroptera</taxon>
        <taxon>Panheteroptera</taxon>
        <taxon>Cimicomorpha</taxon>
        <taxon>Miridae</taxon>
        <taxon>Mirini</taxon>
        <taxon>Lygus</taxon>
    </lineage>
</organism>
<name>A0A0A9XBR4_LYGHE</name>
<evidence type="ECO:0000313" key="2">
    <source>
        <dbReference type="EMBL" id="JAG18132.1"/>
    </source>
</evidence>
<feature type="region of interest" description="Disordered" evidence="1">
    <location>
        <begin position="1"/>
        <end position="115"/>
    </location>
</feature>
<dbReference type="EMBL" id="GBHO01025472">
    <property type="protein sequence ID" value="JAG18132.1"/>
    <property type="molecule type" value="Transcribed_RNA"/>
</dbReference>
<dbReference type="AlphaFoldDB" id="A0A0A9XBR4"/>
<reference evidence="2" key="1">
    <citation type="journal article" date="2014" name="PLoS ONE">
        <title>Transcriptome-Based Identification of ABC Transporters in the Western Tarnished Plant Bug Lygus hesperus.</title>
        <authorList>
            <person name="Hull J.J."/>
            <person name="Chaney K."/>
            <person name="Geib S.M."/>
            <person name="Fabrick J.A."/>
            <person name="Brent C.S."/>
            <person name="Walsh D."/>
            <person name="Lavine L.C."/>
        </authorList>
    </citation>
    <scope>NUCLEOTIDE SEQUENCE</scope>
</reference>
<feature type="compositionally biased region" description="Basic and acidic residues" evidence="1">
    <location>
        <begin position="89"/>
        <end position="115"/>
    </location>
</feature>
<proteinExistence type="predicted"/>
<gene>
    <name evidence="2" type="primary">MAP65-4</name>
    <name evidence="2" type="ORF">CM83_105039</name>
</gene>
<protein>
    <submittedName>
        <fullName evidence="2">65-kDa microtubule-associated protein 4</fullName>
    </submittedName>
</protein>
<sequence>EQSFAGALDEGTSASRGERYPETVGPFISSEGDTASFGNPSCLLAEEAALTEGREERSSTTLCSATKSRSKKKRNEDNWLQQSNKLKRMRGEDYDGRVKGSSEFKIERSARRLKP</sequence>
<accession>A0A0A9XBR4</accession>